<gene>
    <name evidence="4" type="ORF">SAMN05216217_10667</name>
</gene>
<dbReference type="PANTHER" id="PTHR34606:SF4">
    <property type="entry name" value="OUTER MEMBRANE LIPOPROTEIN DOLP"/>
    <property type="match status" value="1"/>
</dbReference>
<dbReference type="SMART" id="SM00749">
    <property type="entry name" value="BON"/>
    <property type="match status" value="2"/>
</dbReference>
<feature type="domain" description="BON" evidence="3">
    <location>
        <begin position="124"/>
        <end position="191"/>
    </location>
</feature>
<dbReference type="RefSeq" id="WP_093474914.1">
    <property type="nucleotide sequence ID" value="NZ_FOUI01000006.1"/>
</dbReference>
<feature type="chain" id="PRO_5017187387" evidence="2">
    <location>
        <begin position="25"/>
        <end position="191"/>
    </location>
</feature>
<dbReference type="InterPro" id="IPR014004">
    <property type="entry name" value="Transpt-assoc_nodulatn_dom_bac"/>
</dbReference>
<evidence type="ECO:0000256" key="1">
    <source>
        <dbReference type="ARBA" id="ARBA00022729"/>
    </source>
</evidence>
<keyword evidence="1 2" id="KW-0732">Signal</keyword>
<organism evidence="4 5">
    <name type="scientific">Halopseudomonas yangmingensis</name>
    <dbReference type="NCBI Taxonomy" id="1720063"/>
    <lineage>
        <taxon>Bacteria</taxon>
        <taxon>Pseudomonadati</taxon>
        <taxon>Pseudomonadota</taxon>
        <taxon>Gammaproteobacteria</taxon>
        <taxon>Pseudomonadales</taxon>
        <taxon>Pseudomonadaceae</taxon>
        <taxon>Halopseudomonas</taxon>
    </lineage>
</organism>
<feature type="signal peptide" evidence="2">
    <location>
        <begin position="1"/>
        <end position="24"/>
    </location>
</feature>
<keyword evidence="5" id="KW-1185">Reference proteome</keyword>
<dbReference type="InterPro" id="IPR007055">
    <property type="entry name" value="BON_dom"/>
</dbReference>
<evidence type="ECO:0000313" key="5">
    <source>
        <dbReference type="Proteomes" id="UP000243629"/>
    </source>
</evidence>
<name>A0A1I4R8N9_9GAMM</name>
<dbReference type="STRING" id="1720063.SAMN05216217_10667"/>
<reference evidence="5" key="1">
    <citation type="submission" date="2016-10" db="EMBL/GenBank/DDBJ databases">
        <authorList>
            <person name="Varghese N."/>
            <person name="Submissions S."/>
        </authorList>
    </citation>
    <scope>NUCLEOTIDE SEQUENCE [LARGE SCALE GENOMIC DNA]</scope>
    <source>
        <strain evidence="5">DSM 24213</strain>
    </source>
</reference>
<dbReference type="Pfam" id="PF04972">
    <property type="entry name" value="BON"/>
    <property type="match status" value="2"/>
</dbReference>
<sequence>MKLFHLLLASVLVASMTGCSNVLTATRDNPIQENHGTRTIGSRIDDPLIETKARVNVAKAHPALKENSRIIVQSFNGIVLLAGQVPNSELSALAEKTVREVQRVKHVHNELTIGAPISLLARNNDSLISTNAKTRLLADNNIPGRRISVTTEAGVVYLMGLVRRTEAERAVQTVQQVGGVQRIVKLFEYID</sequence>
<dbReference type="Gene3D" id="3.30.1340.30">
    <property type="match status" value="1"/>
</dbReference>
<protein>
    <submittedName>
        <fullName evidence="4">Osmotically-inducible protein OsmY, contains BON domain</fullName>
    </submittedName>
</protein>
<evidence type="ECO:0000259" key="3">
    <source>
        <dbReference type="PROSITE" id="PS50914"/>
    </source>
</evidence>
<dbReference type="AlphaFoldDB" id="A0A1I4R8N9"/>
<dbReference type="EMBL" id="FOUI01000006">
    <property type="protein sequence ID" value="SFM48674.1"/>
    <property type="molecule type" value="Genomic_DNA"/>
</dbReference>
<dbReference type="PANTHER" id="PTHR34606">
    <property type="entry name" value="BON DOMAIN-CONTAINING PROTEIN"/>
    <property type="match status" value="1"/>
</dbReference>
<proteinExistence type="predicted"/>
<evidence type="ECO:0000313" key="4">
    <source>
        <dbReference type="EMBL" id="SFM48674.1"/>
    </source>
</evidence>
<accession>A0A1I4R8N9</accession>
<dbReference type="InterPro" id="IPR051686">
    <property type="entry name" value="Lipoprotein_DolP"/>
</dbReference>
<evidence type="ECO:0000256" key="2">
    <source>
        <dbReference type="SAM" id="SignalP"/>
    </source>
</evidence>
<dbReference type="PROSITE" id="PS51257">
    <property type="entry name" value="PROKAR_LIPOPROTEIN"/>
    <property type="match status" value="1"/>
</dbReference>
<dbReference type="PROSITE" id="PS50914">
    <property type="entry name" value="BON"/>
    <property type="match status" value="2"/>
</dbReference>
<feature type="domain" description="BON" evidence="3">
    <location>
        <begin position="45"/>
        <end position="115"/>
    </location>
</feature>
<dbReference type="OrthoDB" id="9783990at2"/>
<dbReference type="Proteomes" id="UP000243629">
    <property type="component" value="Unassembled WGS sequence"/>
</dbReference>